<sequence length="235" mass="26426">MTIVRSGGEEETRIAMIMDDSELQCLLQIILGGLDLTQPPEECSKKGKRAKEEAYRPTAAWWRDAKKNQIVFLQPLGARDDPPSLLRLRTFFQTRSVALIITVVPVGMGDPTPTQGLGERAKSIVIGYGVANSHRCLSTIPRTVDGAVPPDPSNAASTSKALLLESLKNPRDLLRWRESYWACSAGECHRVCRVVAQRNLGTSVSCMLLYRTVGRHESQQQKKKNYYDHYDHYYY</sequence>
<reference evidence="1 2" key="1">
    <citation type="journal article" date="2018" name="Front. Microbiol.">
        <title>Genomic and genetic insights into a cosmopolitan fungus, Paecilomyces variotii (Eurotiales).</title>
        <authorList>
            <person name="Urquhart A.S."/>
            <person name="Mondo S.J."/>
            <person name="Makela M.R."/>
            <person name="Hane J.K."/>
            <person name="Wiebenga A."/>
            <person name="He G."/>
            <person name="Mihaltcheva S."/>
            <person name="Pangilinan J."/>
            <person name="Lipzen A."/>
            <person name="Barry K."/>
            <person name="de Vries R.P."/>
            <person name="Grigoriev I.V."/>
            <person name="Idnurm A."/>
        </authorList>
    </citation>
    <scope>NUCLEOTIDE SEQUENCE [LARGE SCALE GENOMIC DNA]</scope>
    <source>
        <strain evidence="1 2">CBS 101075</strain>
    </source>
</reference>
<organism evidence="1 2">
    <name type="scientific">Byssochlamys spectabilis</name>
    <name type="common">Paecilomyces variotii</name>
    <dbReference type="NCBI Taxonomy" id="264951"/>
    <lineage>
        <taxon>Eukaryota</taxon>
        <taxon>Fungi</taxon>
        <taxon>Dikarya</taxon>
        <taxon>Ascomycota</taxon>
        <taxon>Pezizomycotina</taxon>
        <taxon>Eurotiomycetes</taxon>
        <taxon>Eurotiomycetidae</taxon>
        <taxon>Eurotiales</taxon>
        <taxon>Thermoascaceae</taxon>
        <taxon>Paecilomyces</taxon>
    </lineage>
</organism>
<proteinExistence type="predicted"/>
<dbReference type="AlphaFoldDB" id="A0A443I359"/>
<gene>
    <name evidence="1" type="ORF">C8Q69DRAFT_442630</name>
</gene>
<dbReference type="GeneID" id="39598132"/>
<dbReference type="EMBL" id="RCNU01000002">
    <property type="protein sequence ID" value="RWQ98475.1"/>
    <property type="molecule type" value="Genomic_DNA"/>
</dbReference>
<accession>A0A443I359</accession>
<dbReference type="VEuPathDB" id="FungiDB:C8Q69DRAFT_442630"/>
<evidence type="ECO:0000313" key="1">
    <source>
        <dbReference type="EMBL" id="RWQ98475.1"/>
    </source>
</evidence>
<name>A0A443I359_BYSSP</name>
<dbReference type="RefSeq" id="XP_028488120.1">
    <property type="nucleotide sequence ID" value="XM_028628855.1"/>
</dbReference>
<evidence type="ECO:0000313" key="2">
    <source>
        <dbReference type="Proteomes" id="UP000283841"/>
    </source>
</evidence>
<dbReference type="Proteomes" id="UP000283841">
    <property type="component" value="Unassembled WGS sequence"/>
</dbReference>
<protein>
    <submittedName>
        <fullName evidence="1">Uncharacterized protein</fullName>
    </submittedName>
</protein>
<keyword evidence="2" id="KW-1185">Reference proteome</keyword>
<comment type="caution">
    <text evidence="1">The sequence shown here is derived from an EMBL/GenBank/DDBJ whole genome shotgun (WGS) entry which is preliminary data.</text>
</comment>